<keyword evidence="2" id="KW-1185">Reference proteome</keyword>
<accession>A0ABN3KL80</accession>
<protein>
    <recommendedName>
        <fullName evidence="3">Serine/threonine protein kinase</fullName>
    </recommendedName>
</protein>
<name>A0ABN3KL80_9ACTN</name>
<evidence type="ECO:0000313" key="1">
    <source>
        <dbReference type="EMBL" id="GAA2465836.1"/>
    </source>
</evidence>
<evidence type="ECO:0008006" key="3">
    <source>
        <dbReference type="Google" id="ProtNLM"/>
    </source>
</evidence>
<organism evidence="1 2">
    <name type="scientific">Streptomyces graminearus</name>
    <dbReference type="NCBI Taxonomy" id="284030"/>
    <lineage>
        <taxon>Bacteria</taxon>
        <taxon>Bacillati</taxon>
        <taxon>Actinomycetota</taxon>
        <taxon>Actinomycetes</taxon>
        <taxon>Kitasatosporales</taxon>
        <taxon>Streptomycetaceae</taxon>
        <taxon>Streptomyces</taxon>
    </lineage>
</organism>
<dbReference type="EMBL" id="BAAATL010000001">
    <property type="protein sequence ID" value="GAA2465836.1"/>
    <property type="molecule type" value="Genomic_DNA"/>
</dbReference>
<evidence type="ECO:0000313" key="2">
    <source>
        <dbReference type="Proteomes" id="UP001501721"/>
    </source>
</evidence>
<sequence length="70" mass="7267">MVAAIRAGTPELAGLPSDLAVVVRSCFRPDPDRRPSAAAVAEALVPGAGAGRLDPPHLPEEARALMAERR</sequence>
<proteinExistence type="predicted"/>
<reference evidence="1 2" key="1">
    <citation type="journal article" date="2019" name="Int. J. Syst. Evol. Microbiol.">
        <title>The Global Catalogue of Microorganisms (GCM) 10K type strain sequencing project: providing services to taxonomists for standard genome sequencing and annotation.</title>
        <authorList>
            <consortium name="The Broad Institute Genomics Platform"/>
            <consortium name="The Broad Institute Genome Sequencing Center for Infectious Disease"/>
            <person name="Wu L."/>
            <person name="Ma J."/>
        </authorList>
    </citation>
    <scope>NUCLEOTIDE SEQUENCE [LARGE SCALE GENOMIC DNA]</scope>
    <source>
        <strain evidence="1 2">JCM 6923</strain>
    </source>
</reference>
<dbReference type="Proteomes" id="UP001501721">
    <property type="component" value="Unassembled WGS sequence"/>
</dbReference>
<gene>
    <name evidence="1" type="ORF">GCM10010422_03200</name>
</gene>
<comment type="caution">
    <text evidence="1">The sequence shown here is derived from an EMBL/GenBank/DDBJ whole genome shotgun (WGS) entry which is preliminary data.</text>
</comment>